<dbReference type="Proteomes" id="UP000502508">
    <property type="component" value="Chromosome"/>
</dbReference>
<evidence type="ECO:0000313" key="3">
    <source>
        <dbReference type="Proteomes" id="UP000502508"/>
    </source>
</evidence>
<reference evidence="2 3" key="1">
    <citation type="submission" date="2020-03" db="EMBL/GenBank/DDBJ databases">
        <title>Whole genome shotgun sequence of Phytohabitans flavus NBRC 107702.</title>
        <authorList>
            <person name="Komaki H."/>
            <person name="Tamura T."/>
        </authorList>
    </citation>
    <scope>NUCLEOTIDE SEQUENCE [LARGE SCALE GENOMIC DNA]</scope>
    <source>
        <strain evidence="2 3">NBRC 107702</strain>
    </source>
</reference>
<gene>
    <name evidence="2" type="ORF">Pflav_033200</name>
</gene>
<feature type="compositionally biased region" description="Low complexity" evidence="1">
    <location>
        <begin position="60"/>
        <end position="77"/>
    </location>
</feature>
<keyword evidence="3" id="KW-1185">Reference proteome</keyword>
<feature type="compositionally biased region" description="Gly residues" evidence="1">
    <location>
        <begin position="37"/>
        <end position="46"/>
    </location>
</feature>
<proteinExistence type="predicted"/>
<feature type="region of interest" description="Disordered" evidence="1">
    <location>
        <begin position="1"/>
        <end position="90"/>
    </location>
</feature>
<dbReference type="AlphaFoldDB" id="A0A6F8XSW4"/>
<evidence type="ECO:0000256" key="1">
    <source>
        <dbReference type="SAM" id="MobiDB-lite"/>
    </source>
</evidence>
<feature type="compositionally biased region" description="Basic residues" evidence="1">
    <location>
        <begin position="12"/>
        <end position="25"/>
    </location>
</feature>
<evidence type="ECO:0000313" key="2">
    <source>
        <dbReference type="EMBL" id="BCB76910.1"/>
    </source>
</evidence>
<protein>
    <submittedName>
        <fullName evidence="2">Uncharacterized protein</fullName>
    </submittedName>
</protein>
<name>A0A6F8XSW4_9ACTN</name>
<sequence>MSPRADYAPGRTRLRGTRSSARRRPQVAQQPRDGGEGGRPGLGLGAAGRDPLGEGDADRTAAVAAVDDDGPVCGAAAQESVPDAEKPKTG</sequence>
<organism evidence="2 3">
    <name type="scientific">Phytohabitans flavus</name>
    <dbReference type="NCBI Taxonomy" id="1076124"/>
    <lineage>
        <taxon>Bacteria</taxon>
        <taxon>Bacillati</taxon>
        <taxon>Actinomycetota</taxon>
        <taxon>Actinomycetes</taxon>
        <taxon>Micromonosporales</taxon>
        <taxon>Micromonosporaceae</taxon>
    </lineage>
</organism>
<reference evidence="2 3" key="2">
    <citation type="submission" date="2020-03" db="EMBL/GenBank/DDBJ databases">
        <authorList>
            <person name="Ichikawa N."/>
            <person name="Kimura A."/>
            <person name="Kitahashi Y."/>
            <person name="Uohara A."/>
        </authorList>
    </citation>
    <scope>NUCLEOTIDE SEQUENCE [LARGE SCALE GENOMIC DNA]</scope>
    <source>
        <strain evidence="2 3">NBRC 107702</strain>
    </source>
</reference>
<accession>A0A6F8XSW4</accession>
<dbReference type="KEGG" id="pfla:Pflav_033200"/>
<dbReference type="EMBL" id="AP022870">
    <property type="protein sequence ID" value="BCB76910.1"/>
    <property type="molecule type" value="Genomic_DNA"/>
</dbReference>